<name>A0A1Y1JPP0_PLAGO</name>
<proteinExistence type="predicted"/>
<feature type="transmembrane region" description="Helical" evidence="1">
    <location>
        <begin position="277"/>
        <end position="297"/>
    </location>
</feature>
<keyword evidence="1" id="KW-0812">Transmembrane</keyword>
<reference evidence="3" key="1">
    <citation type="submission" date="2017-04" db="EMBL/GenBank/DDBJ databases">
        <title>Plasmodium gonderi genome.</title>
        <authorList>
            <person name="Arisue N."/>
            <person name="Honma H."/>
            <person name="Kawai S."/>
            <person name="Tougan T."/>
            <person name="Tanabe K."/>
            <person name="Horii T."/>
        </authorList>
    </citation>
    <scope>NUCLEOTIDE SEQUENCE [LARGE SCALE GENOMIC DNA]</scope>
    <source>
        <strain evidence="3">ATCC 30045</strain>
    </source>
</reference>
<evidence type="ECO:0000313" key="2">
    <source>
        <dbReference type="EMBL" id="GAW84586.1"/>
    </source>
</evidence>
<dbReference type="Proteomes" id="UP000195521">
    <property type="component" value="Unassembled WGS sequence"/>
</dbReference>
<sequence length="346" mass="40283">MSGTLSYEKIRYEKIFPQFRDIYNTTIYRFSNSIDIITGLSKLCNYLIMLYFKENQEHYVSLQTKCKGLGLYLYHIKDKITSDNSYKNLACIYFNYKLQDMLKNCECNIKDPETVYNLMSNHSYLVPQNGNYFLNICYNDITSLADSTFEIFMYFDQVYEALPFIEKGINCSFYDGKFKEYVNKLINYVPSNSSIATLLNDLITRYNKSIPNSKCPEPISLTKLGLIEISKTETILTQNSHTEKFLTEESEKGKIISGETAVHGIQIKHSGLSMGKWVGVVVLSSALLIMAFFLYKYTRNTSFIRQRARKLRKLMNIKSENHNDVLGSHEETYKNRIHNQYKIAYV</sequence>
<protein>
    <submittedName>
        <fullName evidence="2">Variable surface protein</fullName>
    </submittedName>
</protein>
<evidence type="ECO:0000256" key="1">
    <source>
        <dbReference type="SAM" id="Phobius"/>
    </source>
</evidence>
<dbReference type="AlphaFoldDB" id="A0A1Y1JPP0"/>
<keyword evidence="1" id="KW-1133">Transmembrane helix</keyword>
<keyword evidence="3" id="KW-1185">Reference proteome</keyword>
<dbReference type="GeneID" id="39745394"/>
<evidence type="ECO:0000313" key="3">
    <source>
        <dbReference type="Proteomes" id="UP000195521"/>
    </source>
</evidence>
<comment type="caution">
    <text evidence="2">The sequence shown here is derived from an EMBL/GenBank/DDBJ whole genome shotgun (WGS) entry which is preliminary data.</text>
</comment>
<gene>
    <name evidence="2" type="ORF">PGO_003835</name>
</gene>
<dbReference type="EMBL" id="BDQF01000477">
    <property type="protein sequence ID" value="GAW84586.1"/>
    <property type="molecule type" value="Genomic_DNA"/>
</dbReference>
<dbReference type="OrthoDB" id="10316336at2759"/>
<organism evidence="2 3">
    <name type="scientific">Plasmodium gonderi</name>
    <dbReference type="NCBI Taxonomy" id="77519"/>
    <lineage>
        <taxon>Eukaryota</taxon>
        <taxon>Sar</taxon>
        <taxon>Alveolata</taxon>
        <taxon>Apicomplexa</taxon>
        <taxon>Aconoidasida</taxon>
        <taxon>Haemosporida</taxon>
        <taxon>Plasmodiidae</taxon>
        <taxon>Plasmodium</taxon>
        <taxon>Plasmodium (Plasmodium)</taxon>
    </lineage>
</organism>
<accession>A0A1Y1JPP0</accession>
<keyword evidence="1" id="KW-0472">Membrane</keyword>
<dbReference type="RefSeq" id="XP_028547175.1">
    <property type="nucleotide sequence ID" value="XM_028691374.1"/>
</dbReference>